<keyword evidence="2" id="KW-0812">Transmembrane</keyword>
<evidence type="ECO:0000256" key="1">
    <source>
        <dbReference type="SAM" id="MobiDB-lite"/>
    </source>
</evidence>
<dbReference type="OrthoDB" id="2554293at2759"/>
<evidence type="ECO:0000313" key="3">
    <source>
        <dbReference type="EMBL" id="KAG5169601.1"/>
    </source>
</evidence>
<sequence length="812" mass="91380">MQHTLQKLAGLAFRGVVRPWPSTPRNIIPRARPIIPPIRHQFQAISTALSSRNAPSPLSSDEANPEHRAESGPSSDIPLTLAAQGRAAAFAIRQLLHEKNVADAYVIINSIRYADLPKTADKFFGSFTSMKEFDSIALAFSPGVSPRLPCHTLLHGLLRLGMADKASKLASDMVSSGIRVQCRTIEAIYSGLIHASQTQSALKELPSREELESPGILHLDPSKALDKRTGFAIRLLGLVRQSRQRRSSRMFKLLITLCVINGEIILASLLFGVLIRDCQARHAQANEALETPKPTYAHVADICHLADDYLANPPTSYGAKLQYQAGLQALANLANFLDQQLIQMPNIARLLSSLCHCPRGPDEVWVTGVDGNIIRVQAYSYINGVLDKLIDSLSKVRKKYPIILDSDSCHSLLGYSLNNRYSIPLAAKVWRYMLLMRFTESNFTHAILDRAGEVLDLTQLRTLDNPITVNDLKQIKHTGDNYILDAYLRRLIAEGRHGTIIAALPSLLPGFDKITCRSLRLGFTRSPCHTSDYGPVVFGALLTCLVQAKQFKKAEKLFLWIRVAESHSWQPDENGVVTPWCIPIHIYTNMIHLYESMEVWEKKHGRRVKALQRLRHQSNVVEVDGTIFKMKNEPDRMTPSPRECAMDIYRMVKDAAPAIERKLSQLDQLGLQAKIEKRHLDIPRPDIPFFNAILKFARRPFKGKPQSVYYYHRQFRQTLDTYLATGRLRRAPLPVLLEIAQDLVEAGIPIPLLYRTCLIGRIPTEKFGNADDIWPGIVTIPYDKWRAKGKRNLRLQQHLATAEFSPANILTY</sequence>
<keyword evidence="2" id="KW-0472">Membrane</keyword>
<comment type="caution">
    <text evidence="3">The sequence shown here is derived from an EMBL/GenBank/DDBJ whole genome shotgun (WGS) entry which is preliminary data.</text>
</comment>
<feature type="compositionally biased region" description="Polar residues" evidence="1">
    <location>
        <begin position="51"/>
        <end position="62"/>
    </location>
</feature>
<feature type="region of interest" description="Disordered" evidence="1">
    <location>
        <begin position="51"/>
        <end position="77"/>
    </location>
</feature>
<accession>A0A8H7XXK2</accession>
<gene>
    <name evidence="3" type="ORF">JR316_006157</name>
</gene>
<dbReference type="EMBL" id="JAFIQS010000005">
    <property type="protein sequence ID" value="KAG5169601.1"/>
    <property type="molecule type" value="Genomic_DNA"/>
</dbReference>
<name>A0A8H7XXK2_PSICU</name>
<dbReference type="Pfam" id="PF01535">
    <property type="entry name" value="PPR"/>
    <property type="match status" value="2"/>
</dbReference>
<protein>
    <recommendedName>
        <fullName evidence="4">Pentatricopeptide repeat-containing protein</fullName>
    </recommendedName>
</protein>
<feature type="transmembrane region" description="Helical" evidence="2">
    <location>
        <begin position="253"/>
        <end position="275"/>
    </location>
</feature>
<organism evidence="3">
    <name type="scientific">Psilocybe cubensis</name>
    <name type="common">Psychedelic mushroom</name>
    <name type="synonym">Stropharia cubensis</name>
    <dbReference type="NCBI Taxonomy" id="181762"/>
    <lineage>
        <taxon>Eukaryota</taxon>
        <taxon>Fungi</taxon>
        <taxon>Dikarya</taxon>
        <taxon>Basidiomycota</taxon>
        <taxon>Agaricomycotina</taxon>
        <taxon>Agaricomycetes</taxon>
        <taxon>Agaricomycetidae</taxon>
        <taxon>Agaricales</taxon>
        <taxon>Agaricineae</taxon>
        <taxon>Strophariaceae</taxon>
        <taxon>Psilocybe</taxon>
    </lineage>
</organism>
<proteinExistence type="predicted"/>
<evidence type="ECO:0008006" key="4">
    <source>
        <dbReference type="Google" id="ProtNLM"/>
    </source>
</evidence>
<dbReference type="AlphaFoldDB" id="A0A8H7XXK2"/>
<evidence type="ECO:0000256" key="2">
    <source>
        <dbReference type="SAM" id="Phobius"/>
    </source>
</evidence>
<dbReference type="InterPro" id="IPR002885">
    <property type="entry name" value="PPR_rpt"/>
</dbReference>
<reference evidence="3" key="1">
    <citation type="submission" date="2021-02" db="EMBL/GenBank/DDBJ databases">
        <title>Psilocybe cubensis genome.</title>
        <authorList>
            <person name="Mckernan K.J."/>
            <person name="Crawford S."/>
            <person name="Trippe A."/>
            <person name="Kane L.T."/>
            <person name="Mclaughlin S."/>
        </authorList>
    </citation>
    <scope>NUCLEOTIDE SEQUENCE [LARGE SCALE GENOMIC DNA]</scope>
    <source>
        <strain evidence="3">MGC-MH-2018</strain>
    </source>
</reference>
<keyword evidence="2" id="KW-1133">Transmembrane helix</keyword>